<evidence type="ECO:0000313" key="2">
    <source>
        <dbReference type="Proteomes" id="UP000282423"/>
    </source>
</evidence>
<comment type="caution">
    <text evidence="1">The sequence shown here is derived from an EMBL/GenBank/DDBJ whole genome shotgun (WGS) entry which is preliminary data.</text>
</comment>
<dbReference type="AlphaFoldDB" id="A0A420VPZ3"/>
<reference evidence="1 2" key="1">
    <citation type="submission" date="2018-10" db="EMBL/GenBank/DDBJ databases">
        <title>Sphingobacterium sp. M05W1-28.</title>
        <authorList>
            <person name="Cai H."/>
        </authorList>
    </citation>
    <scope>NUCLEOTIDE SEQUENCE [LARGE SCALE GENOMIC DNA]</scope>
    <source>
        <strain evidence="1 2">M05W1-28</strain>
    </source>
</reference>
<gene>
    <name evidence="1" type="ORF">D7322_27755</name>
</gene>
<accession>A0A420VPZ3</accession>
<organism evidence="1 2">
    <name type="scientific">Sphingobacterium puteale</name>
    <dbReference type="NCBI Taxonomy" id="2420510"/>
    <lineage>
        <taxon>Bacteria</taxon>
        <taxon>Pseudomonadati</taxon>
        <taxon>Bacteroidota</taxon>
        <taxon>Sphingobacteriia</taxon>
        <taxon>Sphingobacteriales</taxon>
        <taxon>Sphingobacteriaceae</taxon>
        <taxon>Sphingobacterium</taxon>
    </lineage>
</organism>
<protein>
    <submittedName>
        <fullName evidence="1">Uncharacterized protein</fullName>
    </submittedName>
</protein>
<evidence type="ECO:0000313" key="1">
    <source>
        <dbReference type="EMBL" id="RKO68337.1"/>
    </source>
</evidence>
<proteinExistence type="predicted"/>
<dbReference type="Proteomes" id="UP000282423">
    <property type="component" value="Unassembled WGS sequence"/>
</dbReference>
<keyword evidence="2" id="KW-1185">Reference proteome</keyword>
<dbReference type="RefSeq" id="WP_121127415.1">
    <property type="nucleotide sequence ID" value="NZ_RBWS01000035.1"/>
</dbReference>
<sequence>MAGERIKRKISLPQSELFKDIVAIDLDGIYLDLHNDYDCIRLVYKAAYNEFRLTFKRINLATDANYGLVDLVFIDAVMETCLFVLDEDVSNEFKTIDLLYRGRFENETALSEFDGFGRSLYYIGFYSGIELKVFATSLIVEL</sequence>
<dbReference type="EMBL" id="RBWS01000035">
    <property type="protein sequence ID" value="RKO68337.1"/>
    <property type="molecule type" value="Genomic_DNA"/>
</dbReference>
<dbReference type="OrthoDB" id="709193at2"/>
<name>A0A420VPZ3_9SPHI</name>